<reference evidence="2" key="1">
    <citation type="journal article" date="2014" name="Front. Microbiol.">
        <title>High frequency of phylogenetically diverse reductive dehalogenase-homologous genes in deep subseafloor sedimentary metagenomes.</title>
        <authorList>
            <person name="Kawai M."/>
            <person name="Futagami T."/>
            <person name="Toyoda A."/>
            <person name="Takaki Y."/>
            <person name="Nishi S."/>
            <person name="Hori S."/>
            <person name="Arai W."/>
            <person name="Tsubouchi T."/>
            <person name="Morono Y."/>
            <person name="Uchiyama I."/>
            <person name="Ito T."/>
            <person name="Fujiyama A."/>
            <person name="Inagaki F."/>
            <person name="Takami H."/>
        </authorList>
    </citation>
    <scope>NUCLEOTIDE SEQUENCE</scope>
    <source>
        <strain evidence="2">Expedition CK06-06</strain>
    </source>
</reference>
<gene>
    <name evidence="2" type="ORF">S01H1_28497</name>
</gene>
<feature type="region of interest" description="Disordered" evidence="1">
    <location>
        <begin position="100"/>
        <end position="146"/>
    </location>
</feature>
<evidence type="ECO:0000313" key="2">
    <source>
        <dbReference type="EMBL" id="GAF97639.1"/>
    </source>
</evidence>
<organism evidence="2">
    <name type="scientific">marine sediment metagenome</name>
    <dbReference type="NCBI Taxonomy" id="412755"/>
    <lineage>
        <taxon>unclassified sequences</taxon>
        <taxon>metagenomes</taxon>
        <taxon>ecological metagenomes</taxon>
    </lineage>
</organism>
<name>X0TWI4_9ZZZZ</name>
<dbReference type="AlphaFoldDB" id="X0TWI4"/>
<sequence>EILLTEIWFQASPVISIDEDNNLHVFWGRYPGGNAIFYMIYTAETDTWGPTVKWETNVNVYEHSLTCFYKQYNGYTGLAYTTYVAYHTYEVEFKYLAPPPPPGVDPAPGEPGSPGAPEPTPEPEVVSNTLTASGSRHTTPTQGSIGTTLITKRTRLVRHITWLPVVIVRA</sequence>
<dbReference type="EMBL" id="BARS01017423">
    <property type="protein sequence ID" value="GAF97639.1"/>
    <property type="molecule type" value="Genomic_DNA"/>
</dbReference>
<comment type="caution">
    <text evidence="2">The sequence shown here is derived from an EMBL/GenBank/DDBJ whole genome shotgun (WGS) entry which is preliminary data.</text>
</comment>
<feature type="non-terminal residue" evidence="2">
    <location>
        <position position="1"/>
    </location>
</feature>
<feature type="compositionally biased region" description="Polar residues" evidence="1">
    <location>
        <begin position="126"/>
        <end position="146"/>
    </location>
</feature>
<protein>
    <submittedName>
        <fullName evidence="2">Uncharacterized protein</fullName>
    </submittedName>
</protein>
<evidence type="ECO:0000256" key="1">
    <source>
        <dbReference type="SAM" id="MobiDB-lite"/>
    </source>
</evidence>
<accession>X0TWI4</accession>
<feature type="compositionally biased region" description="Pro residues" evidence="1">
    <location>
        <begin position="100"/>
        <end position="122"/>
    </location>
</feature>
<proteinExistence type="predicted"/>